<dbReference type="Pfam" id="PF22633">
    <property type="entry name" value="F5_F8_type_C_2"/>
    <property type="match status" value="1"/>
</dbReference>
<keyword evidence="11" id="KW-0812">Transmembrane</keyword>
<dbReference type="Proteomes" id="UP000694865">
    <property type="component" value="Unplaced"/>
</dbReference>
<dbReference type="InterPro" id="IPR051941">
    <property type="entry name" value="BG_Antigen-Binding_Lectin"/>
</dbReference>
<reference evidence="15" key="1">
    <citation type="submission" date="2025-08" db="UniProtKB">
        <authorList>
            <consortium name="RefSeq"/>
        </authorList>
    </citation>
    <scope>IDENTIFICATION</scope>
    <source>
        <tissue evidence="15">Testes</tissue>
    </source>
</reference>
<dbReference type="PROSITE" id="PS50041">
    <property type="entry name" value="C_TYPE_LECTIN_2"/>
    <property type="match status" value="1"/>
</dbReference>
<dbReference type="InterPro" id="IPR018378">
    <property type="entry name" value="C-type_lectin_CS"/>
</dbReference>
<dbReference type="PANTHER" id="PTHR45713">
    <property type="entry name" value="FTP DOMAIN-CONTAINING PROTEIN"/>
    <property type="match status" value="1"/>
</dbReference>
<comment type="subcellular location">
    <subcellularLocation>
        <location evidence="2">Secreted</location>
    </subcellularLocation>
</comment>
<dbReference type="SMART" id="SM00034">
    <property type="entry name" value="CLECT"/>
    <property type="match status" value="1"/>
</dbReference>
<feature type="disulfide bond" evidence="10">
    <location>
        <begin position="95"/>
        <end position="104"/>
    </location>
</feature>
<dbReference type="PROSITE" id="PS00022">
    <property type="entry name" value="EGF_1"/>
    <property type="match status" value="1"/>
</dbReference>
<dbReference type="Gene3D" id="3.10.100.10">
    <property type="entry name" value="Mannose-Binding Protein A, subunit A"/>
    <property type="match status" value="1"/>
</dbReference>
<dbReference type="PROSITE" id="PS50026">
    <property type="entry name" value="EGF_3"/>
    <property type="match status" value="1"/>
</dbReference>
<dbReference type="Gene3D" id="2.60.120.260">
    <property type="entry name" value="Galactose-binding domain-like"/>
    <property type="match status" value="1"/>
</dbReference>
<dbReference type="Pfam" id="PF00059">
    <property type="entry name" value="Lectin_C"/>
    <property type="match status" value="1"/>
</dbReference>
<dbReference type="InterPro" id="IPR006585">
    <property type="entry name" value="FTP1"/>
</dbReference>
<dbReference type="PROSITE" id="PS01186">
    <property type="entry name" value="EGF_2"/>
    <property type="match status" value="1"/>
</dbReference>
<keyword evidence="11" id="KW-0472">Membrane</keyword>
<dbReference type="SMART" id="SM00607">
    <property type="entry name" value="FTP"/>
    <property type="match status" value="1"/>
</dbReference>
<evidence type="ECO:0000256" key="6">
    <source>
        <dbReference type="ARBA" id="ARBA00022723"/>
    </source>
</evidence>
<comment type="function">
    <text evidence="1">Acts as a defensive agent. Recognizes blood group fucosylated oligosaccharides including A, B, H and Lewis B-type antigens. Does not recognize Lewis A antigen and has low affinity for monovalent haptens.</text>
</comment>
<evidence type="ECO:0000259" key="12">
    <source>
        <dbReference type="PROSITE" id="PS50026"/>
    </source>
</evidence>
<name>A0ABM0GLF8_SACKO</name>
<dbReference type="InterPro" id="IPR016186">
    <property type="entry name" value="C-type_lectin-like/link_sf"/>
</dbReference>
<dbReference type="RefSeq" id="XP_002732522.1">
    <property type="nucleotide sequence ID" value="XM_002732476.1"/>
</dbReference>
<evidence type="ECO:0000256" key="8">
    <source>
        <dbReference type="ARBA" id="ARBA00022837"/>
    </source>
</evidence>
<dbReference type="InterPro" id="IPR018097">
    <property type="entry name" value="EGF_Ca-bd_CS"/>
</dbReference>
<evidence type="ECO:0000256" key="7">
    <source>
        <dbReference type="ARBA" id="ARBA00022734"/>
    </source>
</evidence>
<evidence type="ECO:0000256" key="1">
    <source>
        <dbReference type="ARBA" id="ARBA00002219"/>
    </source>
</evidence>
<comment type="similarity">
    <text evidence="3">Belongs to the fucolectin family.</text>
</comment>
<dbReference type="PROSITE" id="PS01187">
    <property type="entry name" value="EGF_CA"/>
    <property type="match status" value="1"/>
</dbReference>
<protein>
    <submittedName>
        <fullName evidence="15">Fibropellin-1-like</fullName>
    </submittedName>
</protein>
<evidence type="ECO:0000256" key="2">
    <source>
        <dbReference type="ARBA" id="ARBA00004613"/>
    </source>
</evidence>
<proteinExistence type="inferred from homology"/>
<evidence type="ECO:0000313" key="14">
    <source>
        <dbReference type="Proteomes" id="UP000694865"/>
    </source>
</evidence>
<keyword evidence="14" id="KW-1185">Reference proteome</keyword>
<feature type="transmembrane region" description="Helical" evidence="11">
    <location>
        <begin position="21"/>
        <end position="46"/>
    </location>
</feature>
<keyword evidence="7" id="KW-0430">Lectin</keyword>
<keyword evidence="9 10" id="KW-1015">Disulfide bond</keyword>
<comment type="subunit">
    <text evidence="4">Homotrimer.</text>
</comment>
<feature type="domain" description="C-type lectin" evidence="13">
    <location>
        <begin position="277"/>
        <end position="391"/>
    </location>
</feature>
<dbReference type="SUPFAM" id="SSF49785">
    <property type="entry name" value="Galactose-binding domain-like"/>
    <property type="match status" value="1"/>
</dbReference>
<organism evidence="14 15">
    <name type="scientific">Saccoglossus kowalevskii</name>
    <name type="common">Acorn worm</name>
    <dbReference type="NCBI Taxonomy" id="10224"/>
    <lineage>
        <taxon>Eukaryota</taxon>
        <taxon>Metazoa</taxon>
        <taxon>Hemichordata</taxon>
        <taxon>Enteropneusta</taxon>
        <taxon>Harrimaniidae</taxon>
        <taxon>Saccoglossus</taxon>
    </lineage>
</organism>
<dbReference type="SUPFAM" id="SSF56436">
    <property type="entry name" value="C-type lectin-like"/>
    <property type="match status" value="1"/>
</dbReference>
<dbReference type="InterPro" id="IPR016187">
    <property type="entry name" value="CTDL_fold"/>
</dbReference>
<feature type="domain" description="EGF-like" evidence="12">
    <location>
        <begin position="73"/>
        <end position="105"/>
    </location>
</feature>
<accession>A0ABM0GLF8</accession>
<evidence type="ECO:0000256" key="10">
    <source>
        <dbReference type="PROSITE-ProRule" id="PRU00076"/>
    </source>
</evidence>
<evidence type="ECO:0000259" key="13">
    <source>
        <dbReference type="PROSITE" id="PS50041"/>
    </source>
</evidence>
<evidence type="ECO:0000256" key="9">
    <source>
        <dbReference type="ARBA" id="ARBA00023157"/>
    </source>
</evidence>
<dbReference type="PROSITE" id="PS00615">
    <property type="entry name" value="C_TYPE_LECTIN_1"/>
    <property type="match status" value="1"/>
</dbReference>
<dbReference type="PANTHER" id="PTHR45713:SF8">
    <property type="entry name" value="SI:CH211-215K15.4"/>
    <property type="match status" value="1"/>
</dbReference>
<evidence type="ECO:0000256" key="11">
    <source>
        <dbReference type="SAM" id="Phobius"/>
    </source>
</evidence>
<dbReference type="GeneID" id="100372114"/>
<keyword evidence="11" id="KW-1133">Transmembrane helix</keyword>
<comment type="caution">
    <text evidence="10">Lacks conserved residue(s) required for the propagation of feature annotation.</text>
</comment>
<dbReference type="InterPro" id="IPR008979">
    <property type="entry name" value="Galactose-bd-like_sf"/>
</dbReference>
<evidence type="ECO:0000256" key="5">
    <source>
        <dbReference type="ARBA" id="ARBA00022525"/>
    </source>
</evidence>
<evidence type="ECO:0000256" key="3">
    <source>
        <dbReference type="ARBA" id="ARBA00010147"/>
    </source>
</evidence>
<evidence type="ECO:0000256" key="4">
    <source>
        <dbReference type="ARBA" id="ARBA00011233"/>
    </source>
</evidence>
<gene>
    <name evidence="15" type="primary">LOC100372114</name>
</gene>
<dbReference type="InterPro" id="IPR001304">
    <property type="entry name" value="C-type_lectin-like"/>
</dbReference>
<keyword evidence="6" id="KW-0479">Metal-binding</keyword>
<evidence type="ECO:0000313" key="15">
    <source>
        <dbReference type="RefSeq" id="XP_002732522.1"/>
    </source>
</evidence>
<dbReference type="Gene3D" id="2.10.25.10">
    <property type="entry name" value="Laminin"/>
    <property type="match status" value="1"/>
</dbReference>
<dbReference type="CDD" id="cd00037">
    <property type="entry name" value="CLECT"/>
    <property type="match status" value="1"/>
</dbReference>
<keyword evidence="10" id="KW-0245">EGF-like domain</keyword>
<keyword evidence="8" id="KW-0106">Calcium</keyword>
<keyword evidence="5" id="KW-0964">Secreted</keyword>
<sequence length="394" mass="43698">MNKILPGDEEDQNIINKSSRIARIVASTFVVTATLAAVGVTARVVLTSHEAEPYFDAYNGTNRTVSTAQPATSQKACMCYNNGTCASNTDMSCICVSGYSGKLCEIDPDNCVNIADCYGGACIDGFDSYSCDCNSGSVNVATQKLVSQSSTEGLYEAVNAIDGILTACMRTVEEYEPWWQIDLMENHCIHQIVVTNRQDCCAERLENAVTLVGYTAERDAAVQCGSIVDAQSALQATVEFNCDTATRGRYVTFMLQETTNILSLCEVEIYAPARRRYELDYDNIDWNQANASCHARGAHLAKIRNAEENAYLHQLIQQYGIFWGWWTGVNDIRTESQYVYADGTPLIFVNWRQSPLEPSDANHEDCAVAIHALNLMWNDVPCFHLGHFICEYDE</sequence>
<dbReference type="SUPFAM" id="SSF57196">
    <property type="entry name" value="EGF/Laminin"/>
    <property type="match status" value="1"/>
</dbReference>
<dbReference type="InterPro" id="IPR000742">
    <property type="entry name" value="EGF"/>
</dbReference>